<name>A0A0D0VKM5_CRYGA</name>
<dbReference type="PRINTS" id="PR00347">
    <property type="entry name" value="THAUMATIN"/>
</dbReference>
<feature type="disulfide bond" evidence="1">
    <location>
        <begin position="152"/>
        <end position="166"/>
    </location>
</feature>
<accession>A0A0D0VKM5</accession>
<gene>
    <name evidence="2" type="ORF">I312_03895</name>
</gene>
<dbReference type="InterPro" id="IPR001938">
    <property type="entry name" value="Thaumatin"/>
</dbReference>
<dbReference type="InterPro" id="IPR037176">
    <property type="entry name" value="Osmotin/thaumatin-like_sf"/>
</dbReference>
<dbReference type="AlphaFoldDB" id="A0A0D0VKM5"/>
<dbReference type="PROSITE" id="PS51367">
    <property type="entry name" value="THAUMATIN_2"/>
    <property type="match status" value="1"/>
</dbReference>
<dbReference type="PANTHER" id="PTHR31048">
    <property type="entry name" value="OS03G0233200 PROTEIN"/>
    <property type="match status" value="1"/>
</dbReference>
<keyword evidence="1" id="KW-1015">Disulfide bond</keyword>
<feature type="disulfide bond" evidence="1">
    <location>
        <begin position="123"/>
        <end position="196"/>
    </location>
</feature>
<feature type="disulfide bond" evidence="1">
    <location>
        <begin position="64"/>
        <end position="74"/>
    </location>
</feature>
<feature type="disulfide bond" evidence="1">
    <location>
        <begin position="131"/>
        <end position="148"/>
    </location>
</feature>
<feature type="disulfide bond" evidence="1">
    <location>
        <begin position="167"/>
        <end position="181"/>
    </location>
</feature>
<sequence length="248" mass="27092">MHVHYLARSAYRRRYHTCQATGWELAAGGQTKFTMPDDWTAGRIWARTGCVDQDGIFQCLTGQCGSGENGDVTCKNSDQPPATLAEFTFVRGKEDNYDISLVDGFNILLNIIPSISTCAEPQCQVNINALCPPLLRTSFDQKGVNLGCIAPCNAGFGQEIYGNRACCTDSRIGAYADSTLCVACGVDYYALFKNNCNTSYAYAYDEKSGAALWTCSCSPDYTIEFCPAGSNYVGAKEASREYVDRTNM</sequence>
<dbReference type="Pfam" id="PF00314">
    <property type="entry name" value="Thaumatin"/>
    <property type="match status" value="1"/>
</dbReference>
<dbReference type="HOGENOM" id="CLU_043181_4_0_1"/>
<evidence type="ECO:0000313" key="2">
    <source>
        <dbReference type="EMBL" id="KIR46999.1"/>
    </source>
</evidence>
<evidence type="ECO:0000256" key="1">
    <source>
        <dbReference type="PIRSR" id="PIRSR002703-1"/>
    </source>
</evidence>
<dbReference type="SUPFAM" id="SSF49870">
    <property type="entry name" value="Osmotin, thaumatin-like protein"/>
    <property type="match status" value="1"/>
</dbReference>
<dbReference type="EMBL" id="KN847982">
    <property type="protein sequence ID" value="KIR46999.1"/>
    <property type="molecule type" value="Genomic_DNA"/>
</dbReference>
<dbReference type="PIRSF" id="PIRSF002703">
    <property type="entry name" value="Thaumatin"/>
    <property type="match status" value="1"/>
</dbReference>
<reference evidence="2" key="1">
    <citation type="submission" date="2015-01" db="EMBL/GenBank/DDBJ databases">
        <title>The Genome Sequence of Cryptococcus gattii CA1280.</title>
        <authorList>
            <consortium name="The Broad Institute Genomics Platform"/>
            <person name="Cuomo C."/>
            <person name="Litvintseva A."/>
            <person name="Chen Y."/>
            <person name="Heitman J."/>
            <person name="Sun S."/>
            <person name="Springer D."/>
            <person name="Dromer F."/>
            <person name="Young S."/>
            <person name="Zeng Q."/>
            <person name="Gargeya S."/>
            <person name="Abouelleil A."/>
            <person name="Alvarado L."/>
            <person name="Chapman S.B."/>
            <person name="Gainer-Dewar J."/>
            <person name="Goldberg J."/>
            <person name="Griggs A."/>
            <person name="Gujja S."/>
            <person name="Hansen M."/>
            <person name="Howarth C."/>
            <person name="Imamovic A."/>
            <person name="Larimer J."/>
            <person name="Murphy C."/>
            <person name="Naylor J."/>
            <person name="Pearson M."/>
            <person name="Priest M."/>
            <person name="Roberts A."/>
            <person name="Saif S."/>
            <person name="Shea T."/>
            <person name="Sykes S."/>
            <person name="Wortman J."/>
            <person name="Nusbaum C."/>
            <person name="Birren B."/>
        </authorList>
    </citation>
    <scope>NUCLEOTIDE SEQUENCE [LARGE SCALE GENOMIC DNA]</scope>
    <source>
        <strain evidence="2">CA1280</strain>
    </source>
</reference>
<dbReference type="OrthoDB" id="430315at2759"/>
<feature type="disulfide bond" evidence="1">
    <location>
        <begin position="50"/>
        <end position="59"/>
    </location>
</feature>
<proteinExistence type="predicted"/>
<dbReference type="Gene3D" id="2.60.110.10">
    <property type="entry name" value="Thaumatin"/>
    <property type="match status" value="1"/>
</dbReference>
<feature type="disulfide bond" evidence="1">
    <location>
        <begin position="118"/>
        <end position="215"/>
    </location>
</feature>
<organism evidence="2">
    <name type="scientific">Cryptococcus bacillisporus CA1280</name>
    <dbReference type="NCBI Taxonomy" id="1296109"/>
    <lineage>
        <taxon>Eukaryota</taxon>
        <taxon>Fungi</taxon>
        <taxon>Dikarya</taxon>
        <taxon>Basidiomycota</taxon>
        <taxon>Agaricomycotina</taxon>
        <taxon>Tremellomycetes</taxon>
        <taxon>Tremellales</taxon>
        <taxon>Cryptococcaceae</taxon>
        <taxon>Cryptococcus</taxon>
        <taxon>Cryptococcus gattii species complex</taxon>
    </lineage>
</organism>
<protein>
    <submittedName>
        <fullName evidence="2">Unplaced genomic scaffold supercont1.10, whole genome shotgun sequence</fullName>
    </submittedName>
</protein>
<dbReference type="FunFam" id="2.60.110.10:FF:000011">
    <property type="entry name" value="Thaumatin family protein"/>
    <property type="match status" value="1"/>
</dbReference>
<dbReference type="SMART" id="SM00205">
    <property type="entry name" value="THN"/>
    <property type="match status" value="1"/>
</dbReference>